<dbReference type="EMBL" id="CP113517">
    <property type="protein sequence ID" value="WAR45406.1"/>
    <property type="molecule type" value="Genomic_DNA"/>
</dbReference>
<accession>A0ABY7GLL2</accession>
<dbReference type="InterPro" id="IPR029035">
    <property type="entry name" value="DHS-like_NAD/FAD-binding_dom"/>
</dbReference>
<dbReference type="PROSITE" id="PS00187">
    <property type="entry name" value="TPP_ENZYMES"/>
    <property type="match status" value="1"/>
</dbReference>
<dbReference type="PANTHER" id="PTHR18968">
    <property type="entry name" value="THIAMINE PYROPHOSPHATE ENZYMES"/>
    <property type="match status" value="1"/>
</dbReference>
<dbReference type="Pfam" id="PF02776">
    <property type="entry name" value="TPP_enzyme_N"/>
    <property type="match status" value="1"/>
</dbReference>
<dbReference type="SUPFAM" id="SSF52467">
    <property type="entry name" value="DHS-like NAD/FAD-binding domain"/>
    <property type="match status" value="1"/>
</dbReference>
<evidence type="ECO:0000259" key="4">
    <source>
        <dbReference type="Pfam" id="PF00205"/>
    </source>
</evidence>
<reference evidence="7" key="1">
    <citation type="submission" date="2022-11" db="EMBL/GenBank/DDBJ databases">
        <title>Methylomonas rapida sp. nov., Carotenoid-Producing Obligate Methanotrophs with High Growth Characteristics and Biotechnological Potential.</title>
        <authorList>
            <person name="Tikhonova E.N."/>
            <person name="Suleimanov R.Z."/>
            <person name="Miroshnikov K."/>
            <person name="Oshkin I.Y."/>
            <person name="Belova S.E."/>
            <person name="Danilova O.V."/>
            <person name="Ashikhmin A."/>
            <person name="Konopkin A."/>
            <person name="But S.Y."/>
            <person name="Khmelenina V.N."/>
            <person name="Kuznetsov N."/>
            <person name="Pimenov N.V."/>
            <person name="Dedysh S.N."/>
        </authorList>
    </citation>
    <scope>NUCLEOTIDE SEQUENCE</scope>
    <source>
        <strain evidence="7">MP1</strain>
    </source>
</reference>
<dbReference type="InterPro" id="IPR011766">
    <property type="entry name" value="TPP_enzyme_TPP-bd"/>
</dbReference>
<proteinExistence type="inferred from homology"/>
<dbReference type="RefSeq" id="WP_255190375.1">
    <property type="nucleotide sequence ID" value="NZ_CP113517.1"/>
</dbReference>
<sequence>MFVADWVAEVFQNNAIDRIFLYPGGTIVPLINACLKIGIQVECFKSEQGAGYAALAYGRLTGKPQVVMVTSGPGVTNVLSCLADAYYDSTPFILITGQIGTNDLKVRKSVRQRGFQETPTVDLTSPISKKASCMMSPEDVFRDVPDAFRLAMAGRKGPVVIDFPMDMQRLELHADDFSKLVGRHRQDDKSATVKPEIFADIVDAASKARRPVLLLGQGALQAAAYDRYIELANRLSALVVTSFLGIGSFDTSDAKHLGYIGHTGHLVANKAVSECDFLLVLGSRLDVRQTGTVIDKFVPNGRVAWVNSDSTELANARVDVEWKIEMDVSAFCEKLIANYRERAGDIDNEWHESLLSLKRERKDDPPLKGTTYMQPRPVLDALQRVMGDLPVTVVTGVGCHQHWAARHLSFRPNACRLLTSGGHGTMGYDLPSAIGAAMAQPDRPILCVVGDGSLLMNIQELASLKERELNVKILVMNNSRLGLVSQFQQITWNADPTTGDFKAPNFPAIARGFGLTADRVEVAEELEEKIKQFWNQPGPTLLEVRIDSDADVVPMLLGGQHMGEMWMGRIL</sequence>
<evidence type="ECO:0000313" key="7">
    <source>
        <dbReference type="EMBL" id="WAR45406.1"/>
    </source>
</evidence>
<organism evidence="7 8">
    <name type="scientific">Methylomonas rapida</name>
    <dbReference type="NCBI Taxonomy" id="2963939"/>
    <lineage>
        <taxon>Bacteria</taxon>
        <taxon>Pseudomonadati</taxon>
        <taxon>Pseudomonadota</taxon>
        <taxon>Gammaproteobacteria</taxon>
        <taxon>Methylococcales</taxon>
        <taxon>Methylococcaceae</taxon>
        <taxon>Methylomonas</taxon>
    </lineage>
</organism>
<keyword evidence="2 3" id="KW-0786">Thiamine pyrophosphate</keyword>
<dbReference type="Pfam" id="PF02775">
    <property type="entry name" value="TPP_enzyme_C"/>
    <property type="match status" value="1"/>
</dbReference>
<evidence type="ECO:0000259" key="6">
    <source>
        <dbReference type="Pfam" id="PF02776"/>
    </source>
</evidence>
<dbReference type="Proteomes" id="UP001162780">
    <property type="component" value="Chromosome"/>
</dbReference>
<protein>
    <submittedName>
        <fullName evidence="7">Thiamine pyrophosphate-binding protein</fullName>
    </submittedName>
</protein>
<evidence type="ECO:0000259" key="5">
    <source>
        <dbReference type="Pfam" id="PF02775"/>
    </source>
</evidence>
<dbReference type="PANTHER" id="PTHR18968:SF142">
    <property type="entry name" value="ACETOLACTATE SYNTHASE"/>
    <property type="match status" value="1"/>
</dbReference>
<dbReference type="SUPFAM" id="SSF52518">
    <property type="entry name" value="Thiamin diphosphate-binding fold (THDP-binding)"/>
    <property type="match status" value="2"/>
</dbReference>
<evidence type="ECO:0000313" key="8">
    <source>
        <dbReference type="Proteomes" id="UP001162780"/>
    </source>
</evidence>
<gene>
    <name evidence="7" type="ORF">NM686_002535</name>
</gene>
<dbReference type="Pfam" id="PF00205">
    <property type="entry name" value="TPP_enzyme_M"/>
    <property type="match status" value="1"/>
</dbReference>
<dbReference type="Gene3D" id="3.40.50.1220">
    <property type="entry name" value="TPP-binding domain"/>
    <property type="match status" value="1"/>
</dbReference>
<evidence type="ECO:0000256" key="1">
    <source>
        <dbReference type="ARBA" id="ARBA00007812"/>
    </source>
</evidence>
<dbReference type="InterPro" id="IPR012001">
    <property type="entry name" value="Thiamin_PyroP_enz_TPP-bd_dom"/>
</dbReference>
<evidence type="ECO:0000256" key="2">
    <source>
        <dbReference type="ARBA" id="ARBA00023052"/>
    </source>
</evidence>
<evidence type="ECO:0000256" key="3">
    <source>
        <dbReference type="RuleBase" id="RU362132"/>
    </source>
</evidence>
<name>A0ABY7GLL2_9GAMM</name>
<dbReference type="CDD" id="cd07035">
    <property type="entry name" value="TPP_PYR_POX_like"/>
    <property type="match status" value="1"/>
</dbReference>
<dbReference type="InterPro" id="IPR029061">
    <property type="entry name" value="THDP-binding"/>
</dbReference>
<feature type="domain" description="Thiamine pyrophosphate enzyme TPP-binding" evidence="5">
    <location>
        <begin position="396"/>
        <end position="544"/>
    </location>
</feature>
<keyword evidence="8" id="KW-1185">Reference proteome</keyword>
<feature type="domain" description="Thiamine pyrophosphate enzyme central" evidence="4">
    <location>
        <begin position="200"/>
        <end position="335"/>
    </location>
</feature>
<feature type="domain" description="Thiamine pyrophosphate enzyme N-terminal TPP-binding" evidence="6">
    <location>
        <begin position="3"/>
        <end position="116"/>
    </location>
</feature>
<comment type="similarity">
    <text evidence="1 3">Belongs to the TPP enzyme family.</text>
</comment>
<dbReference type="Gene3D" id="3.40.50.970">
    <property type="match status" value="2"/>
</dbReference>
<dbReference type="InterPro" id="IPR000399">
    <property type="entry name" value="TPP-bd_CS"/>
</dbReference>
<dbReference type="InterPro" id="IPR012000">
    <property type="entry name" value="Thiamin_PyroP_enz_cen_dom"/>
</dbReference>
<dbReference type="InterPro" id="IPR045229">
    <property type="entry name" value="TPP_enz"/>
</dbReference>